<dbReference type="PANTHER" id="PTHR35089">
    <property type="entry name" value="CHAPERONE PROTEIN SKP"/>
    <property type="match status" value="1"/>
</dbReference>
<dbReference type="InterPro" id="IPR005632">
    <property type="entry name" value="Chaperone_Skp"/>
</dbReference>
<keyword evidence="2" id="KW-0732">Signal</keyword>
<dbReference type="Proteomes" id="UP000075583">
    <property type="component" value="Unassembled WGS sequence"/>
</dbReference>
<dbReference type="SMART" id="SM00935">
    <property type="entry name" value="OmpH"/>
    <property type="match status" value="1"/>
</dbReference>
<evidence type="ECO:0000313" key="6">
    <source>
        <dbReference type="Proteomes" id="UP000075583"/>
    </source>
</evidence>
<dbReference type="GO" id="GO:0050821">
    <property type="term" value="P:protein stabilization"/>
    <property type="evidence" value="ECO:0007669"/>
    <property type="project" value="TreeGrafter"/>
</dbReference>
<accession>A0A150XQP6</accession>
<keyword evidence="4" id="KW-0472">Membrane</keyword>
<dbReference type="GO" id="GO:0051082">
    <property type="term" value="F:unfolded protein binding"/>
    <property type="evidence" value="ECO:0007669"/>
    <property type="project" value="InterPro"/>
</dbReference>
<protein>
    <recommendedName>
        <fullName evidence="7">Molecular chaperone Skp</fullName>
    </recommendedName>
</protein>
<evidence type="ECO:0000256" key="3">
    <source>
        <dbReference type="SAM" id="Coils"/>
    </source>
</evidence>
<reference evidence="5" key="1">
    <citation type="submission" date="2016-01" db="EMBL/GenBank/DDBJ databases">
        <title>Genome sequencing of Roseivirga ehrenbergii KMM 6017.</title>
        <authorList>
            <person name="Selvaratnam C."/>
            <person name="Thevarajoo S."/>
            <person name="Goh K.M."/>
            <person name="Ee R."/>
            <person name="Chan K.-G."/>
            <person name="Chong C.S."/>
        </authorList>
    </citation>
    <scope>NUCLEOTIDE SEQUENCE [LARGE SCALE GENOMIC DNA]</scope>
    <source>
        <strain evidence="5">KMM 6017</strain>
    </source>
</reference>
<evidence type="ECO:0000256" key="2">
    <source>
        <dbReference type="ARBA" id="ARBA00022729"/>
    </source>
</evidence>
<dbReference type="EMBL" id="LQZQ01000003">
    <property type="protein sequence ID" value="KYG81077.1"/>
    <property type="molecule type" value="Genomic_DNA"/>
</dbReference>
<comment type="similarity">
    <text evidence="1">Belongs to the Skp family.</text>
</comment>
<dbReference type="InterPro" id="IPR024930">
    <property type="entry name" value="Skp_dom_sf"/>
</dbReference>
<dbReference type="Gene3D" id="3.30.910.20">
    <property type="entry name" value="Skp domain"/>
    <property type="match status" value="1"/>
</dbReference>
<dbReference type="GO" id="GO:0005829">
    <property type="term" value="C:cytosol"/>
    <property type="evidence" value="ECO:0007669"/>
    <property type="project" value="TreeGrafter"/>
</dbReference>
<feature type="transmembrane region" description="Helical" evidence="4">
    <location>
        <begin position="21"/>
        <end position="41"/>
    </location>
</feature>
<dbReference type="SUPFAM" id="SSF111384">
    <property type="entry name" value="OmpH-like"/>
    <property type="match status" value="1"/>
</dbReference>
<evidence type="ECO:0000256" key="4">
    <source>
        <dbReference type="SAM" id="Phobius"/>
    </source>
</evidence>
<keyword evidence="6" id="KW-1185">Reference proteome</keyword>
<gene>
    <name evidence="5" type="ORF">MB14_14980</name>
</gene>
<evidence type="ECO:0000313" key="5">
    <source>
        <dbReference type="EMBL" id="KYG81077.1"/>
    </source>
</evidence>
<keyword evidence="3" id="KW-0175">Coiled coil</keyword>
<name>A0A150XQP6_ROSEK</name>
<keyword evidence="4" id="KW-0812">Transmembrane</keyword>
<dbReference type="STRING" id="279360.MB14_14980"/>
<comment type="caution">
    <text evidence="5">The sequence shown here is derived from an EMBL/GenBank/DDBJ whole genome shotgun (WGS) entry which is preliminary data.</text>
</comment>
<keyword evidence="4" id="KW-1133">Transmembrane helix</keyword>
<evidence type="ECO:0008006" key="7">
    <source>
        <dbReference type="Google" id="ProtNLM"/>
    </source>
</evidence>
<dbReference type="AlphaFoldDB" id="A0A150XQP6"/>
<evidence type="ECO:0000256" key="1">
    <source>
        <dbReference type="ARBA" id="ARBA00009091"/>
    </source>
</evidence>
<proteinExistence type="inferred from homology"/>
<dbReference type="Pfam" id="PF03938">
    <property type="entry name" value="OmpH"/>
    <property type="match status" value="1"/>
</dbReference>
<organism evidence="5 6">
    <name type="scientific">Roseivirga ehrenbergii (strain DSM 102268 / JCM 13514 / KCTC 12282 / NCIMB 14502 / KMM 6017)</name>
    <dbReference type="NCBI Taxonomy" id="279360"/>
    <lineage>
        <taxon>Bacteria</taxon>
        <taxon>Pseudomonadati</taxon>
        <taxon>Bacteroidota</taxon>
        <taxon>Cytophagia</taxon>
        <taxon>Cytophagales</taxon>
        <taxon>Roseivirgaceae</taxon>
        <taxon>Roseivirga</taxon>
    </lineage>
</organism>
<feature type="coiled-coil region" evidence="3">
    <location>
        <begin position="84"/>
        <end position="111"/>
    </location>
</feature>
<dbReference type="PANTHER" id="PTHR35089:SF1">
    <property type="entry name" value="CHAPERONE PROTEIN SKP"/>
    <property type="match status" value="1"/>
</dbReference>
<sequence length="195" mass="22717">MLSEIFIQYIFSEIILYMKKNQLFVLLNLLVTITAFSFLFFNGNDQLVYVDSNKLLSEYQGMVDAQNDYKKLSLEWQARIDTLTMDVQNELKRHEKEVSKMTTKEKGLSEQLIRSKQQQLITYQKAIQEKAAQEDSQRTQAVIEEVNAYIEEFGKKRSYKIILGATSMGNILYAQEGIDITDEVVEGLNRRYRGE</sequence>